<dbReference type="Gene3D" id="3.40.50.720">
    <property type="entry name" value="NAD(P)-binding Rossmann-like Domain"/>
    <property type="match status" value="2"/>
</dbReference>
<comment type="similarity">
    <text evidence="2">Belongs to the D-isomer specific 2-hydroxyacid dehydrogenase family.</text>
</comment>
<accession>A0A1H9KWG1</accession>
<feature type="domain" description="D-isomer specific 2-hydroxyacid dehydrogenase NAD-binding" evidence="4">
    <location>
        <begin position="115"/>
        <end position="286"/>
    </location>
</feature>
<dbReference type="Pfam" id="PF00389">
    <property type="entry name" value="2-Hacid_dh"/>
    <property type="match status" value="1"/>
</dbReference>
<feature type="domain" description="D-isomer specific 2-hydroxyacid dehydrogenase catalytic" evidence="3">
    <location>
        <begin position="32"/>
        <end position="310"/>
    </location>
</feature>
<name>A0A1H9KWG1_9RHOB</name>
<evidence type="ECO:0000313" key="5">
    <source>
        <dbReference type="EMBL" id="SER03500.1"/>
    </source>
</evidence>
<evidence type="ECO:0000256" key="2">
    <source>
        <dbReference type="RuleBase" id="RU003719"/>
    </source>
</evidence>
<dbReference type="PANTHER" id="PTHR10996:SF283">
    <property type="entry name" value="GLYOXYLATE_HYDROXYPYRUVATE REDUCTASE B"/>
    <property type="match status" value="1"/>
</dbReference>
<sequence length="320" mass="34202">MKDILVTCPPMLGQFDLFVDYAAERGLRLHRANVTQVMTEDELCAQLPQYDGWIIGDDPATRRVFETAQGGRLTAAVKWGIGVDNVDFAACKDLGLPIINTPMMFGAEVADVATGFVIGLARELFLIDRGVRAGGWPKPAGISLTGKRAGVIGLGDIGRNTVQRLQALGLTVVAYDPGVEGDAGFEGLERAAWPEAVEGLDFLVFTCALNTQNFHMLNAGVLAACKPGLRVVNVARGPLIDEAALIEALQSGRVHSAALDVFEIEPLSMDSPLRGMERCIFGSHNGSNTVDAVIRASHEAIRRLAGFFGNLDAARTETAQ</sequence>
<dbReference type="STRING" id="657014.SAMN04488092_1217"/>
<organism evidence="5 6">
    <name type="scientific">Thalassovita taeanensis</name>
    <dbReference type="NCBI Taxonomy" id="657014"/>
    <lineage>
        <taxon>Bacteria</taxon>
        <taxon>Pseudomonadati</taxon>
        <taxon>Pseudomonadota</taxon>
        <taxon>Alphaproteobacteria</taxon>
        <taxon>Rhodobacterales</taxon>
        <taxon>Roseobacteraceae</taxon>
        <taxon>Thalassovita</taxon>
    </lineage>
</organism>
<dbReference type="InterPro" id="IPR006139">
    <property type="entry name" value="D-isomer_2_OHA_DH_cat_dom"/>
</dbReference>
<dbReference type="GO" id="GO:0005829">
    <property type="term" value="C:cytosol"/>
    <property type="evidence" value="ECO:0007669"/>
    <property type="project" value="TreeGrafter"/>
</dbReference>
<dbReference type="SUPFAM" id="SSF51735">
    <property type="entry name" value="NAD(P)-binding Rossmann-fold domains"/>
    <property type="match status" value="1"/>
</dbReference>
<dbReference type="Pfam" id="PF02826">
    <property type="entry name" value="2-Hacid_dh_C"/>
    <property type="match status" value="1"/>
</dbReference>
<protein>
    <submittedName>
        <fullName evidence="5">D-3-phosphoglycerate dehydrogenase</fullName>
    </submittedName>
</protein>
<dbReference type="GO" id="GO:0016618">
    <property type="term" value="F:hydroxypyruvate reductase [NAD(P)H] activity"/>
    <property type="evidence" value="ECO:0007669"/>
    <property type="project" value="TreeGrafter"/>
</dbReference>
<keyword evidence="1 2" id="KW-0560">Oxidoreductase</keyword>
<dbReference type="GO" id="GO:0051287">
    <property type="term" value="F:NAD binding"/>
    <property type="evidence" value="ECO:0007669"/>
    <property type="project" value="InterPro"/>
</dbReference>
<evidence type="ECO:0000256" key="1">
    <source>
        <dbReference type="ARBA" id="ARBA00023002"/>
    </source>
</evidence>
<reference evidence="5 6" key="1">
    <citation type="submission" date="2016-10" db="EMBL/GenBank/DDBJ databases">
        <authorList>
            <person name="de Groot N.N."/>
        </authorList>
    </citation>
    <scope>NUCLEOTIDE SEQUENCE [LARGE SCALE GENOMIC DNA]</scope>
    <source>
        <strain evidence="5 6">DSM 22007</strain>
    </source>
</reference>
<dbReference type="PANTHER" id="PTHR10996">
    <property type="entry name" value="2-HYDROXYACID DEHYDROGENASE-RELATED"/>
    <property type="match status" value="1"/>
</dbReference>
<dbReference type="InterPro" id="IPR006140">
    <property type="entry name" value="D-isomer_DH_NAD-bd"/>
</dbReference>
<dbReference type="Proteomes" id="UP000198634">
    <property type="component" value="Unassembled WGS sequence"/>
</dbReference>
<dbReference type="InterPro" id="IPR036291">
    <property type="entry name" value="NAD(P)-bd_dom_sf"/>
</dbReference>
<dbReference type="OrthoDB" id="7374922at2"/>
<dbReference type="EMBL" id="FOEP01000021">
    <property type="protein sequence ID" value="SER03500.1"/>
    <property type="molecule type" value="Genomic_DNA"/>
</dbReference>
<proteinExistence type="inferred from homology"/>
<dbReference type="GO" id="GO:0030267">
    <property type="term" value="F:glyoxylate reductase (NADPH) activity"/>
    <property type="evidence" value="ECO:0007669"/>
    <property type="project" value="TreeGrafter"/>
</dbReference>
<evidence type="ECO:0000259" key="4">
    <source>
        <dbReference type="Pfam" id="PF02826"/>
    </source>
</evidence>
<dbReference type="AlphaFoldDB" id="A0A1H9KWG1"/>
<evidence type="ECO:0000259" key="3">
    <source>
        <dbReference type="Pfam" id="PF00389"/>
    </source>
</evidence>
<dbReference type="PROSITE" id="PS00671">
    <property type="entry name" value="D_2_HYDROXYACID_DH_3"/>
    <property type="match status" value="1"/>
</dbReference>
<dbReference type="InterPro" id="IPR050223">
    <property type="entry name" value="D-isomer_2-hydroxyacid_DH"/>
</dbReference>
<evidence type="ECO:0000313" key="6">
    <source>
        <dbReference type="Proteomes" id="UP000198634"/>
    </source>
</evidence>
<gene>
    <name evidence="5" type="ORF">SAMN04488092_1217</name>
</gene>
<keyword evidence="6" id="KW-1185">Reference proteome</keyword>
<dbReference type="InterPro" id="IPR029753">
    <property type="entry name" value="D-isomer_DH_CS"/>
</dbReference>
<dbReference type="SUPFAM" id="SSF52283">
    <property type="entry name" value="Formate/glycerate dehydrogenase catalytic domain-like"/>
    <property type="match status" value="1"/>
</dbReference>